<dbReference type="Proteomes" id="UP000823046">
    <property type="component" value="Unassembled WGS sequence"/>
</dbReference>
<evidence type="ECO:0000259" key="2">
    <source>
        <dbReference type="PROSITE" id="PS50033"/>
    </source>
</evidence>
<dbReference type="PANTHER" id="PTHR23333">
    <property type="entry name" value="UBX DOMAIN CONTAINING PROTEIN"/>
    <property type="match status" value="1"/>
</dbReference>
<dbReference type="PROSITE" id="PS51399">
    <property type="entry name" value="SEP"/>
    <property type="match status" value="1"/>
</dbReference>
<feature type="domain" description="SEP" evidence="3">
    <location>
        <begin position="55"/>
        <end position="121"/>
    </location>
</feature>
<protein>
    <submittedName>
        <fullName evidence="4">UBX domain-containing protein</fullName>
    </submittedName>
</protein>
<dbReference type="SUPFAM" id="SSF54236">
    <property type="entry name" value="Ubiquitin-like"/>
    <property type="match status" value="1"/>
</dbReference>
<dbReference type="PROSITE" id="PS50033">
    <property type="entry name" value="UBX"/>
    <property type="match status" value="1"/>
</dbReference>
<dbReference type="Gene3D" id="3.10.20.90">
    <property type="entry name" value="Phosphatidylinositol 3-kinase Catalytic Subunit, Chain A, domain 1"/>
    <property type="match status" value="1"/>
</dbReference>
<dbReference type="PANTHER" id="PTHR23333:SF20">
    <property type="entry name" value="NSFL1 COFACTOR P47"/>
    <property type="match status" value="1"/>
</dbReference>
<keyword evidence="5" id="KW-1185">Reference proteome</keyword>
<dbReference type="InterPro" id="IPR036241">
    <property type="entry name" value="NSFL1C_SEP_dom_sf"/>
</dbReference>
<evidence type="ECO:0000313" key="4">
    <source>
        <dbReference type="EMBL" id="KAF8820843.1"/>
    </source>
</evidence>
<dbReference type="SUPFAM" id="SSF102848">
    <property type="entry name" value="NSFL1 (p97 ATPase) cofactor p47, SEP domain"/>
    <property type="match status" value="1"/>
</dbReference>
<evidence type="ECO:0000259" key="3">
    <source>
        <dbReference type="PROSITE" id="PS51399"/>
    </source>
</evidence>
<evidence type="ECO:0000256" key="1">
    <source>
        <dbReference type="SAM" id="MobiDB-lite"/>
    </source>
</evidence>
<feature type="compositionally biased region" description="Polar residues" evidence="1">
    <location>
        <begin position="16"/>
        <end position="26"/>
    </location>
</feature>
<feature type="compositionally biased region" description="Basic and acidic residues" evidence="1">
    <location>
        <begin position="1"/>
        <end position="15"/>
    </location>
</feature>
<dbReference type="SMART" id="SM00553">
    <property type="entry name" value="SEP"/>
    <property type="match status" value="1"/>
</dbReference>
<feature type="region of interest" description="Disordered" evidence="1">
    <location>
        <begin position="1"/>
        <end position="59"/>
    </location>
</feature>
<dbReference type="InterPro" id="IPR012989">
    <property type="entry name" value="SEP_domain"/>
</dbReference>
<proteinExistence type="predicted"/>
<dbReference type="Pfam" id="PF00789">
    <property type="entry name" value="UBX"/>
    <property type="match status" value="1"/>
</dbReference>
<dbReference type="CDD" id="cd01770">
    <property type="entry name" value="UBX_UBXN2"/>
    <property type="match status" value="1"/>
</dbReference>
<dbReference type="InterPro" id="IPR001012">
    <property type="entry name" value="UBX_dom"/>
</dbReference>
<feature type="domain" description="UBX" evidence="2">
    <location>
        <begin position="165"/>
        <end position="241"/>
    </location>
</feature>
<comment type="caution">
    <text evidence="4">The sequence shown here is derived from an EMBL/GenBank/DDBJ whole genome shotgun (WGS) entry which is preliminary data.</text>
</comment>
<reference evidence="4 5" key="1">
    <citation type="journal article" date="2020" name="bioRxiv">
        <title>Metabolic contributions of an alphaproteobacterial endosymbiont in the apicomplexan Cardiosporidium cionae.</title>
        <authorList>
            <person name="Hunter E.S."/>
            <person name="Paight C.J."/>
            <person name="Lane C.E."/>
        </authorList>
    </citation>
    <scope>NUCLEOTIDE SEQUENCE [LARGE SCALE GENOMIC DNA]</scope>
    <source>
        <strain evidence="4">ESH_2018</strain>
    </source>
</reference>
<gene>
    <name evidence="4" type="ORF">IE077_000399</name>
</gene>
<sequence>MSNIRSLDDFDKNASSDDPSITSNYTGGEHSGLAVENPADRLSDWSNRVQEPAPEGSKKVTVYKNGFKIDDGPFRSIEDPENEKFLKEMRSGSVTIAPKELQSDGKPVYIQLEDRRTELYANGESSSTALFGGTGRSMRENSASMISSSAALSVDSGRSSLIIDETKGTTTLQIRFHNGERKKQRFNLDQTVADLHSYIMEVAPVDGEYRLMEGFPPKEITSNTSLTLARAGLIQATVTQVLR</sequence>
<organism evidence="4 5">
    <name type="scientific">Cardiosporidium cionae</name>
    <dbReference type="NCBI Taxonomy" id="476202"/>
    <lineage>
        <taxon>Eukaryota</taxon>
        <taxon>Sar</taxon>
        <taxon>Alveolata</taxon>
        <taxon>Apicomplexa</taxon>
        <taxon>Aconoidasida</taxon>
        <taxon>Nephromycida</taxon>
        <taxon>Cardiosporidium</taxon>
    </lineage>
</organism>
<dbReference type="InterPro" id="IPR029071">
    <property type="entry name" value="Ubiquitin-like_domsf"/>
</dbReference>
<dbReference type="EMBL" id="JADAQX010000287">
    <property type="protein sequence ID" value="KAF8820843.1"/>
    <property type="molecule type" value="Genomic_DNA"/>
</dbReference>
<evidence type="ECO:0000313" key="5">
    <source>
        <dbReference type="Proteomes" id="UP000823046"/>
    </source>
</evidence>
<name>A0ABQ7JA10_9APIC</name>
<accession>A0ABQ7JA10</accession>
<dbReference type="Pfam" id="PF08059">
    <property type="entry name" value="SEP"/>
    <property type="match status" value="1"/>
</dbReference>
<dbReference type="Gene3D" id="3.30.420.210">
    <property type="entry name" value="SEP domain"/>
    <property type="match status" value="1"/>
</dbReference>
<dbReference type="SMART" id="SM00166">
    <property type="entry name" value="UBX"/>
    <property type="match status" value="1"/>
</dbReference>